<evidence type="ECO:0000256" key="3">
    <source>
        <dbReference type="ARBA" id="ARBA00012217"/>
    </source>
</evidence>
<dbReference type="AlphaFoldDB" id="A0A2M7T720"/>
<keyword evidence="6 11" id="KW-0547">Nucleotide-binding</keyword>
<dbReference type="InterPro" id="IPR028923">
    <property type="entry name" value="SAICAR_synt/ADE2_N"/>
</dbReference>
<evidence type="ECO:0000256" key="7">
    <source>
        <dbReference type="ARBA" id="ARBA00022755"/>
    </source>
</evidence>
<accession>A0A2M7T720</accession>
<keyword evidence="8 11" id="KW-0067">ATP-binding</keyword>
<dbReference type="PROSITE" id="PS01058">
    <property type="entry name" value="SAICAR_SYNTHETASE_2"/>
    <property type="match status" value="1"/>
</dbReference>
<dbReference type="InterPro" id="IPR050089">
    <property type="entry name" value="SAICAR_synthetase"/>
</dbReference>
<name>A0A2M7T720_9ACTN</name>
<protein>
    <recommendedName>
        <fullName evidence="4 11">Phosphoribosylaminoimidazole-succinocarboxamide synthase</fullName>
        <ecNumber evidence="3 11">6.3.2.6</ecNumber>
    </recommendedName>
    <alternativeName>
        <fullName evidence="9 11">SAICAR synthetase</fullName>
    </alternativeName>
</protein>
<comment type="catalytic activity">
    <reaction evidence="10 11">
        <text>5-amino-1-(5-phospho-D-ribosyl)imidazole-4-carboxylate + L-aspartate + ATP = (2S)-2-[5-amino-1-(5-phospho-beta-D-ribosyl)imidazole-4-carboxamido]succinate + ADP + phosphate + 2 H(+)</text>
        <dbReference type="Rhea" id="RHEA:22628"/>
        <dbReference type="ChEBI" id="CHEBI:15378"/>
        <dbReference type="ChEBI" id="CHEBI:29991"/>
        <dbReference type="ChEBI" id="CHEBI:30616"/>
        <dbReference type="ChEBI" id="CHEBI:43474"/>
        <dbReference type="ChEBI" id="CHEBI:58443"/>
        <dbReference type="ChEBI" id="CHEBI:77657"/>
        <dbReference type="ChEBI" id="CHEBI:456216"/>
        <dbReference type="EC" id="6.3.2.6"/>
    </reaction>
</comment>
<dbReference type="Gene3D" id="3.30.470.20">
    <property type="entry name" value="ATP-grasp fold, B domain"/>
    <property type="match status" value="1"/>
</dbReference>
<feature type="domain" description="SAICAR synthetase/ADE2 N-terminal" evidence="12">
    <location>
        <begin position="7"/>
        <end position="232"/>
    </location>
</feature>
<dbReference type="Proteomes" id="UP000230956">
    <property type="component" value="Unassembled WGS sequence"/>
</dbReference>
<proteinExistence type="inferred from homology"/>
<dbReference type="PANTHER" id="PTHR43599:SF3">
    <property type="entry name" value="SI:DKEY-6E2.2"/>
    <property type="match status" value="1"/>
</dbReference>
<dbReference type="EC" id="6.3.2.6" evidence="3 11"/>
<dbReference type="PANTHER" id="PTHR43599">
    <property type="entry name" value="MULTIFUNCTIONAL PROTEIN ADE2"/>
    <property type="match status" value="1"/>
</dbReference>
<dbReference type="SUPFAM" id="SSF56104">
    <property type="entry name" value="SAICAR synthase-like"/>
    <property type="match status" value="1"/>
</dbReference>
<dbReference type="InterPro" id="IPR033934">
    <property type="entry name" value="SAICAR_synt_PurC"/>
</dbReference>
<dbReference type="HAMAP" id="MF_00137">
    <property type="entry name" value="SAICAR_synth"/>
    <property type="match status" value="1"/>
</dbReference>
<evidence type="ECO:0000256" key="4">
    <source>
        <dbReference type="ARBA" id="ARBA00016460"/>
    </source>
</evidence>
<evidence type="ECO:0000256" key="2">
    <source>
        <dbReference type="ARBA" id="ARBA00010190"/>
    </source>
</evidence>
<dbReference type="PROSITE" id="PS01057">
    <property type="entry name" value="SAICAR_SYNTHETASE_1"/>
    <property type="match status" value="1"/>
</dbReference>
<dbReference type="CDD" id="cd01415">
    <property type="entry name" value="SAICAR_synt_PurC"/>
    <property type="match status" value="1"/>
</dbReference>
<dbReference type="FunFam" id="3.30.470.20:FF:000006">
    <property type="entry name" value="Phosphoribosylaminoimidazole-succinocarboxamide synthase"/>
    <property type="match status" value="1"/>
</dbReference>
<keyword evidence="5 11" id="KW-0436">Ligase</keyword>
<dbReference type="FunFam" id="3.30.200.20:FF:000086">
    <property type="entry name" value="Phosphoribosylaminoimidazole-succinocarboxamide synthase"/>
    <property type="match status" value="1"/>
</dbReference>
<evidence type="ECO:0000256" key="11">
    <source>
        <dbReference type="HAMAP-Rule" id="MF_00137"/>
    </source>
</evidence>
<evidence type="ECO:0000313" key="13">
    <source>
        <dbReference type="EMBL" id="PIZ37346.1"/>
    </source>
</evidence>
<evidence type="ECO:0000256" key="8">
    <source>
        <dbReference type="ARBA" id="ARBA00022840"/>
    </source>
</evidence>
<evidence type="ECO:0000256" key="9">
    <source>
        <dbReference type="ARBA" id="ARBA00030409"/>
    </source>
</evidence>
<dbReference type="EMBL" id="PFNG01000174">
    <property type="protein sequence ID" value="PIZ37346.1"/>
    <property type="molecule type" value="Genomic_DNA"/>
</dbReference>
<comment type="similarity">
    <text evidence="2 11">Belongs to the SAICAR synthetase family.</text>
</comment>
<evidence type="ECO:0000313" key="14">
    <source>
        <dbReference type="Proteomes" id="UP000230956"/>
    </source>
</evidence>
<comment type="caution">
    <text evidence="13">The sequence shown here is derived from an EMBL/GenBank/DDBJ whole genome shotgun (WGS) entry which is preliminary data.</text>
</comment>
<dbReference type="GO" id="GO:0006189">
    <property type="term" value="P:'de novo' IMP biosynthetic process"/>
    <property type="evidence" value="ECO:0007669"/>
    <property type="project" value="UniProtKB-UniRule"/>
</dbReference>
<gene>
    <name evidence="11" type="primary">purC</name>
    <name evidence="13" type="ORF">COY37_07375</name>
</gene>
<dbReference type="GO" id="GO:0005524">
    <property type="term" value="F:ATP binding"/>
    <property type="evidence" value="ECO:0007669"/>
    <property type="project" value="UniProtKB-KW"/>
</dbReference>
<organism evidence="13 14">
    <name type="scientific">Candidatus Aquicultor secundus</name>
    <dbReference type="NCBI Taxonomy" id="1973895"/>
    <lineage>
        <taxon>Bacteria</taxon>
        <taxon>Bacillati</taxon>
        <taxon>Actinomycetota</taxon>
        <taxon>Candidatus Aquicultoria</taxon>
        <taxon>Candidatus Aquicultorales</taxon>
        <taxon>Candidatus Aquicultoraceae</taxon>
        <taxon>Candidatus Aquicultor</taxon>
    </lineage>
</organism>
<evidence type="ECO:0000256" key="10">
    <source>
        <dbReference type="ARBA" id="ARBA00048475"/>
    </source>
</evidence>
<dbReference type="NCBIfam" id="TIGR00081">
    <property type="entry name" value="purC"/>
    <property type="match status" value="1"/>
</dbReference>
<evidence type="ECO:0000259" key="12">
    <source>
        <dbReference type="Pfam" id="PF01259"/>
    </source>
</evidence>
<evidence type="ECO:0000256" key="6">
    <source>
        <dbReference type="ARBA" id="ARBA00022741"/>
    </source>
</evidence>
<keyword evidence="7 11" id="KW-0658">Purine biosynthesis</keyword>
<sequence length="243" mass="27550">MVQKQDQLYEGKAKKLYSTDDPSAVIHEFKDDATAFDGKKKGQIAGKGSMNARISAALFTLLENQGVRTHYRELINDRTMLTDKLDMVPVEVVVRNIAAGSLSKRLGYDEGVPLKNTIVEFYYKRDDLGDPMINEDHIAELGIATKEQIKEMRETGLKVNDVLVRFFDQLGLTLVDYKLEFGLKDGVMMLGDELSPDNCRLWDKKTGEKMDKDRFRRDLGRVEEAYREVLARVTGTSKEGGNF</sequence>
<reference evidence="14" key="1">
    <citation type="submission" date="2017-09" db="EMBL/GenBank/DDBJ databases">
        <title>Depth-based differentiation of microbial function through sediment-hosted aquifers and enrichment of novel symbionts in the deep terrestrial subsurface.</title>
        <authorList>
            <person name="Probst A.J."/>
            <person name="Ladd B."/>
            <person name="Jarett J.K."/>
            <person name="Geller-Mcgrath D.E."/>
            <person name="Sieber C.M.K."/>
            <person name="Emerson J.B."/>
            <person name="Anantharaman K."/>
            <person name="Thomas B.C."/>
            <person name="Malmstrom R."/>
            <person name="Stieglmeier M."/>
            <person name="Klingl A."/>
            <person name="Woyke T."/>
            <person name="Ryan C.M."/>
            <person name="Banfield J.F."/>
        </authorList>
    </citation>
    <scope>NUCLEOTIDE SEQUENCE [LARGE SCALE GENOMIC DNA]</scope>
</reference>
<comment type="pathway">
    <text evidence="1 11">Purine metabolism; IMP biosynthesis via de novo pathway; 5-amino-1-(5-phospho-D-ribosyl)imidazole-4-carboxamide from 5-amino-1-(5-phospho-D-ribosyl)imidazole-4-carboxylate: step 1/2.</text>
</comment>
<dbReference type="GO" id="GO:0004639">
    <property type="term" value="F:phosphoribosylaminoimidazolesuccinocarboxamide synthase activity"/>
    <property type="evidence" value="ECO:0007669"/>
    <property type="project" value="UniProtKB-UniRule"/>
</dbReference>
<evidence type="ECO:0000256" key="1">
    <source>
        <dbReference type="ARBA" id="ARBA00004672"/>
    </source>
</evidence>
<dbReference type="InterPro" id="IPR018236">
    <property type="entry name" value="SAICAR_synthetase_CS"/>
</dbReference>
<dbReference type="InterPro" id="IPR001636">
    <property type="entry name" value="SAICAR_synth"/>
</dbReference>
<dbReference type="UniPathway" id="UPA00074">
    <property type="reaction ID" value="UER00131"/>
</dbReference>
<dbReference type="Gene3D" id="3.30.200.20">
    <property type="entry name" value="Phosphorylase Kinase, domain 1"/>
    <property type="match status" value="1"/>
</dbReference>
<dbReference type="GO" id="GO:0009236">
    <property type="term" value="P:cobalamin biosynthetic process"/>
    <property type="evidence" value="ECO:0007669"/>
    <property type="project" value="InterPro"/>
</dbReference>
<dbReference type="RefSeq" id="WP_286679193.1">
    <property type="nucleotide sequence ID" value="NZ_MNXI01000134.1"/>
</dbReference>
<evidence type="ECO:0000256" key="5">
    <source>
        <dbReference type="ARBA" id="ARBA00022598"/>
    </source>
</evidence>
<dbReference type="Pfam" id="PF01259">
    <property type="entry name" value="SAICAR_synt"/>
    <property type="match status" value="1"/>
</dbReference>